<dbReference type="Proteomes" id="UP001603857">
    <property type="component" value="Unassembled WGS sequence"/>
</dbReference>
<keyword evidence="3" id="KW-1185">Reference proteome</keyword>
<sequence>MRTVSEAGVNRSGCRILVKPKWLRILHSLCVWQVKPGLLLLLELLQGQLCVLLYALGAFLCPGQNTVSTMPNVTKLRKGVALSLKNGLKCGYHKCLYNFFDGLLGVGFDNLNMMVEHGIGNGVGANRAHSEESSSAVVPRKRAHSEVASTIVPQAHARSEVASTAIS</sequence>
<gene>
    <name evidence="2" type="ORF">Fmac_011206</name>
</gene>
<accession>A0ABD1MLT5</accession>
<evidence type="ECO:0000313" key="2">
    <source>
        <dbReference type="EMBL" id="KAL2336760.1"/>
    </source>
</evidence>
<protein>
    <submittedName>
        <fullName evidence="2">Uncharacterized protein</fullName>
    </submittedName>
</protein>
<evidence type="ECO:0000313" key="3">
    <source>
        <dbReference type="Proteomes" id="UP001603857"/>
    </source>
</evidence>
<reference evidence="2 3" key="1">
    <citation type="submission" date="2024-08" db="EMBL/GenBank/DDBJ databases">
        <title>Insights into the chromosomal genome structure of Flemingia macrophylla.</title>
        <authorList>
            <person name="Ding Y."/>
            <person name="Zhao Y."/>
            <person name="Bi W."/>
            <person name="Wu M."/>
            <person name="Zhao G."/>
            <person name="Gong Y."/>
            <person name="Li W."/>
            <person name="Zhang P."/>
        </authorList>
    </citation>
    <scope>NUCLEOTIDE SEQUENCE [LARGE SCALE GENOMIC DNA]</scope>
    <source>
        <strain evidence="2">DYQJB</strain>
        <tissue evidence="2">Leaf</tissue>
    </source>
</reference>
<dbReference type="AlphaFoldDB" id="A0ABD1MLT5"/>
<evidence type="ECO:0000256" key="1">
    <source>
        <dbReference type="SAM" id="MobiDB-lite"/>
    </source>
</evidence>
<proteinExistence type="predicted"/>
<organism evidence="2 3">
    <name type="scientific">Flemingia macrophylla</name>
    <dbReference type="NCBI Taxonomy" id="520843"/>
    <lineage>
        <taxon>Eukaryota</taxon>
        <taxon>Viridiplantae</taxon>
        <taxon>Streptophyta</taxon>
        <taxon>Embryophyta</taxon>
        <taxon>Tracheophyta</taxon>
        <taxon>Spermatophyta</taxon>
        <taxon>Magnoliopsida</taxon>
        <taxon>eudicotyledons</taxon>
        <taxon>Gunneridae</taxon>
        <taxon>Pentapetalae</taxon>
        <taxon>rosids</taxon>
        <taxon>fabids</taxon>
        <taxon>Fabales</taxon>
        <taxon>Fabaceae</taxon>
        <taxon>Papilionoideae</taxon>
        <taxon>50 kb inversion clade</taxon>
        <taxon>NPAAA clade</taxon>
        <taxon>indigoferoid/millettioid clade</taxon>
        <taxon>Phaseoleae</taxon>
        <taxon>Flemingia</taxon>
    </lineage>
</organism>
<name>A0ABD1MLT5_9FABA</name>
<dbReference type="EMBL" id="JBGMDY010000004">
    <property type="protein sequence ID" value="KAL2336760.1"/>
    <property type="molecule type" value="Genomic_DNA"/>
</dbReference>
<feature type="region of interest" description="Disordered" evidence="1">
    <location>
        <begin position="126"/>
        <end position="147"/>
    </location>
</feature>
<comment type="caution">
    <text evidence="2">The sequence shown here is derived from an EMBL/GenBank/DDBJ whole genome shotgun (WGS) entry which is preliminary data.</text>
</comment>